<dbReference type="Pfam" id="PF01494">
    <property type="entry name" value="FAD_binding_3"/>
    <property type="match status" value="1"/>
</dbReference>
<keyword evidence="2" id="KW-0285">Flavoprotein</keyword>
<dbReference type="AlphaFoldDB" id="A0A6G1HXE2"/>
<comment type="similarity">
    <text evidence="1">Belongs to the PheA/TfdB FAD monooxygenase family.</text>
</comment>
<organism evidence="7 8">
    <name type="scientific">Trichodelitschia bisporula</name>
    <dbReference type="NCBI Taxonomy" id="703511"/>
    <lineage>
        <taxon>Eukaryota</taxon>
        <taxon>Fungi</taxon>
        <taxon>Dikarya</taxon>
        <taxon>Ascomycota</taxon>
        <taxon>Pezizomycotina</taxon>
        <taxon>Dothideomycetes</taxon>
        <taxon>Dothideomycetes incertae sedis</taxon>
        <taxon>Phaeotrichales</taxon>
        <taxon>Phaeotrichaceae</taxon>
        <taxon>Trichodelitschia</taxon>
    </lineage>
</organism>
<dbReference type="Gene3D" id="3.40.30.20">
    <property type="match status" value="1"/>
</dbReference>
<dbReference type="GO" id="GO:0016709">
    <property type="term" value="F:oxidoreductase activity, acting on paired donors, with incorporation or reduction of molecular oxygen, NAD(P)H as one donor, and incorporation of one atom of oxygen"/>
    <property type="evidence" value="ECO:0007669"/>
    <property type="project" value="UniProtKB-ARBA"/>
</dbReference>
<dbReference type="Proteomes" id="UP000799640">
    <property type="component" value="Unassembled WGS sequence"/>
</dbReference>
<feature type="domain" description="Phenol hydroxylase-like C-terminal dimerisation" evidence="6">
    <location>
        <begin position="409"/>
        <end position="617"/>
    </location>
</feature>
<evidence type="ECO:0000259" key="5">
    <source>
        <dbReference type="Pfam" id="PF01494"/>
    </source>
</evidence>
<evidence type="ECO:0000259" key="6">
    <source>
        <dbReference type="Pfam" id="PF07976"/>
    </source>
</evidence>
<dbReference type="SUPFAM" id="SSF52833">
    <property type="entry name" value="Thioredoxin-like"/>
    <property type="match status" value="1"/>
</dbReference>
<keyword evidence="8" id="KW-1185">Reference proteome</keyword>
<evidence type="ECO:0000313" key="7">
    <source>
        <dbReference type="EMBL" id="KAF2400507.1"/>
    </source>
</evidence>
<evidence type="ECO:0000313" key="8">
    <source>
        <dbReference type="Proteomes" id="UP000799640"/>
    </source>
</evidence>
<evidence type="ECO:0000256" key="1">
    <source>
        <dbReference type="ARBA" id="ARBA00007801"/>
    </source>
</evidence>
<accession>A0A6G1HXE2</accession>
<dbReference type="PANTHER" id="PTHR43004:SF4">
    <property type="entry name" value="FAD-BINDING DOMAIN-CONTAINING PROTEIN"/>
    <property type="match status" value="1"/>
</dbReference>
<dbReference type="GO" id="GO:0071949">
    <property type="term" value="F:FAD binding"/>
    <property type="evidence" value="ECO:0007669"/>
    <property type="project" value="InterPro"/>
</dbReference>
<dbReference type="EMBL" id="ML996695">
    <property type="protein sequence ID" value="KAF2400507.1"/>
    <property type="molecule type" value="Genomic_DNA"/>
</dbReference>
<dbReference type="OrthoDB" id="5325318at2759"/>
<dbReference type="Gene3D" id="3.30.9.10">
    <property type="entry name" value="D-Amino Acid Oxidase, subunit A, domain 2"/>
    <property type="match status" value="1"/>
</dbReference>
<proteinExistence type="inferred from homology"/>
<sequence>MSPEALALNPLEDVTHDVVVVGAGPSGLLLALADCAGDRANLVRFGVRVEVVDNRSARTNTGRADGLQPKTIETLKQMRLADRLLLKGVKVFDIHFWRSGKTGKIERVARQPYYSPELDMRDPYLLLAHQGFVEDLFLKDMQERGLEVHRNLSFVDYTHDSGESPIHVLLKSETRPVRLTTRYLVGCDGVHSGVRTAMGARPVGSSYDAVWGVLDGLLETTFPDLYSMVIINHAENGSALLFPREKGMTRLYVELKRELRNGPSKKEFSREMVMARAAEIFEPYSIRWKHVEWFGLYQVGQKIASAFQDTNAKVFIAGDACHSQSPKASQGMNHSMHDSWNLAWKLNLAVRGLAKPALLASYDLERRQVADRLITFDFEHASTFVAGDMQALSANFRKNIKFISGYGAEYAPNALCVPQTQGEVRGLLRAGELPVPARVLRAFDRNPVDLQLDIPVLGQFRIFVFAPSPITPRPFLQALSSHMLSFNSPMGKLTCAANASYTTLPPLAAPSDEFIRPERYTTISGLFTFALVIPPQGEEFDVKDLPAAWRDSAFTVYFDDEAGSAAEKWLGGVEKGEVAVVVLRPDGYVGTVGRFDSRGCGIMEGKKAGEWLDEYFDGELAFVVQDSC</sequence>
<dbReference type="PANTHER" id="PTHR43004">
    <property type="entry name" value="TRK SYSTEM POTASSIUM UPTAKE PROTEIN"/>
    <property type="match status" value="1"/>
</dbReference>
<keyword evidence="7" id="KW-0503">Monooxygenase</keyword>
<gene>
    <name evidence="7" type="ORF">EJ06DRAFT_477383</name>
</gene>
<protein>
    <submittedName>
        <fullName evidence="7">Phenol 2-monooxygenase</fullName>
    </submittedName>
</protein>
<evidence type="ECO:0000256" key="3">
    <source>
        <dbReference type="ARBA" id="ARBA00022827"/>
    </source>
</evidence>
<dbReference type="Pfam" id="PF07976">
    <property type="entry name" value="Phe_hydrox_dim"/>
    <property type="match status" value="1"/>
</dbReference>
<dbReference type="InterPro" id="IPR036249">
    <property type="entry name" value="Thioredoxin-like_sf"/>
</dbReference>
<evidence type="ECO:0000256" key="2">
    <source>
        <dbReference type="ARBA" id="ARBA00022630"/>
    </source>
</evidence>
<evidence type="ECO:0000256" key="4">
    <source>
        <dbReference type="ARBA" id="ARBA00023002"/>
    </source>
</evidence>
<name>A0A6G1HXE2_9PEZI</name>
<dbReference type="PRINTS" id="PR00420">
    <property type="entry name" value="RNGMNOXGNASE"/>
</dbReference>
<dbReference type="InterPro" id="IPR012941">
    <property type="entry name" value="Phe_hydrox_C_dim_dom"/>
</dbReference>
<dbReference type="SUPFAM" id="SSF54373">
    <property type="entry name" value="FAD-linked reductases, C-terminal domain"/>
    <property type="match status" value="1"/>
</dbReference>
<dbReference type="Gene3D" id="3.50.50.60">
    <property type="entry name" value="FAD/NAD(P)-binding domain"/>
    <property type="match status" value="1"/>
</dbReference>
<feature type="domain" description="FAD-binding" evidence="5">
    <location>
        <begin position="17"/>
        <end position="376"/>
    </location>
</feature>
<reference evidence="7" key="1">
    <citation type="journal article" date="2020" name="Stud. Mycol.">
        <title>101 Dothideomycetes genomes: a test case for predicting lifestyles and emergence of pathogens.</title>
        <authorList>
            <person name="Haridas S."/>
            <person name="Albert R."/>
            <person name="Binder M."/>
            <person name="Bloem J."/>
            <person name="Labutti K."/>
            <person name="Salamov A."/>
            <person name="Andreopoulos B."/>
            <person name="Baker S."/>
            <person name="Barry K."/>
            <person name="Bills G."/>
            <person name="Bluhm B."/>
            <person name="Cannon C."/>
            <person name="Castanera R."/>
            <person name="Culley D."/>
            <person name="Daum C."/>
            <person name="Ezra D."/>
            <person name="Gonzalez J."/>
            <person name="Henrissat B."/>
            <person name="Kuo A."/>
            <person name="Liang C."/>
            <person name="Lipzen A."/>
            <person name="Lutzoni F."/>
            <person name="Magnuson J."/>
            <person name="Mondo S."/>
            <person name="Nolan M."/>
            <person name="Ohm R."/>
            <person name="Pangilinan J."/>
            <person name="Park H.-J."/>
            <person name="Ramirez L."/>
            <person name="Alfaro M."/>
            <person name="Sun H."/>
            <person name="Tritt A."/>
            <person name="Yoshinaga Y."/>
            <person name="Zwiers L.-H."/>
            <person name="Turgeon B."/>
            <person name="Goodwin S."/>
            <person name="Spatafora J."/>
            <person name="Crous P."/>
            <person name="Grigoriev I."/>
        </authorList>
    </citation>
    <scope>NUCLEOTIDE SEQUENCE</scope>
    <source>
        <strain evidence="7">CBS 262.69</strain>
    </source>
</reference>
<keyword evidence="3" id="KW-0274">FAD</keyword>
<dbReference type="InterPro" id="IPR038220">
    <property type="entry name" value="PHOX_C_sf"/>
</dbReference>
<dbReference type="InterPro" id="IPR002938">
    <property type="entry name" value="FAD-bd"/>
</dbReference>
<dbReference type="SUPFAM" id="SSF51905">
    <property type="entry name" value="FAD/NAD(P)-binding domain"/>
    <property type="match status" value="1"/>
</dbReference>
<keyword evidence="4" id="KW-0560">Oxidoreductase</keyword>
<dbReference type="InterPro" id="IPR036188">
    <property type="entry name" value="FAD/NAD-bd_sf"/>
</dbReference>
<dbReference type="InterPro" id="IPR050641">
    <property type="entry name" value="RIFMO-like"/>
</dbReference>